<proteinExistence type="predicted"/>
<dbReference type="Gene3D" id="3.40.50.150">
    <property type="entry name" value="Vaccinia Virus protein VP39"/>
    <property type="match status" value="1"/>
</dbReference>
<dbReference type="SUPFAM" id="SSF53335">
    <property type="entry name" value="S-adenosyl-L-methionine-dependent methyltransferases"/>
    <property type="match status" value="1"/>
</dbReference>
<evidence type="ECO:0000313" key="3">
    <source>
        <dbReference type="Proteomes" id="UP000614410"/>
    </source>
</evidence>
<accession>A0A934KEQ2</accession>
<comment type="caution">
    <text evidence="2">The sequence shown here is derived from an EMBL/GenBank/DDBJ whole genome shotgun (WGS) entry which is preliminary data.</text>
</comment>
<dbReference type="AlphaFoldDB" id="A0A934KEQ2"/>
<dbReference type="CDD" id="cd02440">
    <property type="entry name" value="AdoMet_MTases"/>
    <property type="match status" value="1"/>
</dbReference>
<keyword evidence="2" id="KW-0808">Transferase</keyword>
<protein>
    <submittedName>
        <fullName evidence="2">Class I SAM-dependent methyltransferase</fullName>
    </submittedName>
</protein>
<dbReference type="PANTHER" id="PTHR43591:SF110">
    <property type="entry name" value="RHODANESE DOMAIN-CONTAINING PROTEIN"/>
    <property type="match status" value="1"/>
</dbReference>
<dbReference type="EMBL" id="JAEKNN010000029">
    <property type="protein sequence ID" value="MBJ7609104.1"/>
    <property type="molecule type" value="Genomic_DNA"/>
</dbReference>
<dbReference type="Proteomes" id="UP000614410">
    <property type="component" value="Unassembled WGS sequence"/>
</dbReference>
<dbReference type="InterPro" id="IPR041698">
    <property type="entry name" value="Methyltransf_25"/>
</dbReference>
<dbReference type="Pfam" id="PF13649">
    <property type="entry name" value="Methyltransf_25"/>
    <property type="match status" value="1"/>
</dbReference>
<feature type="domain" description="Methyltransferase" evidence="1">
    <location>
        <begin position="37"/>
        <end position="127"/>
    </location>
</feature>
<dbReference type="GO" id="GO:0032259">
    <property type="term" value="P:methylation"/>
    <property type="evidence" value="ECO:0007669"/>
    <property type="project" value="UniProtKB-KW"/>
</dbReference>
<dbReference type="GO" id="GO:0008168">
    <property type="term" value="F:methyltransferase activity"/>
    <property type="evidence" value="ECO:0007669"/>
    <property type="project" value="UniProtKB-KW"/>
</dbReference>
<organism evidence="2 3">
    <name type="scientific">Candidatus Amunia macphersoniae</name>
    <dbReference type="NCBI Taxonomy" id="3127014"/>
    <lineage>
        <taxon>Bacteria</taxon>
        <taxon>Bacillati</taxon>
        <taxon>Candidatus Dormiibacterota</taxon>
        <taxon>Candidatus Dormibacteria</taxon>
        <taxon>Candidatus Aeolococcales</taxon>
        <taxon>Candidatus Aeolococcaceae</taxon>
        <taxon>Candidatus Amunia</taxon>
    </lineage>
</organism>
<reference evidence="2 3" key="1">
    <citation type="submission" date="2020-10" db="EMBL/GenBank/DDBJ databases">
        <title>Ca. Dormibacterota MAGs.</title>
        <authorList>
            <person name="Montgomery K."/>
        </authorList>
    </citation>
    <scope>NUCLEOTIDE SEQUENCE [LARGE SCALE GENOMIC DNA]</scope>
    <source>
        <strain evidence="2">Mitchell_Peninsula_5</strain>
    </source>
</reference>
<evidence type="ECO:0000259" key="1">
    <source>
        <dbReference type="Pfam" id="PF13649"/>
    </source>
</evidence>
<dbReference type="PANTHER" id="PTHR43591">
    <property type="entry name" value="METHYLTRANSFERASE"/>
    <property type="match status" value="1"/>
</dbReference>
<gene>
    <name evidence="2" type="ORF">JF887_06690</name>
</gene>
<name>A0A934KEQ2_9BACT</name>
<dbReference type="InterPro" id="IPR029063">
    <property type="entry name" value="SAM-dependent_MTases_sf"/>
</dbReference>
<keyword evidence="2" id="KW-0489">Methyltransferase</keyword>
<sequence length="187" mass="20180">MPWDGDRYQARFDDCAASGANVHGEADFVMTLRPQSVLDVGCGTGRVARELAERGVDVVGVDADASMIATARRLAPTLRWHVADMCGVALDQCFEVVVMAGNVPLFTPAGTQKALVAACARYLAASGALVCGFQCGRAYEVTDYDDHCRAAGLELAARWSTWERAPFRKGANYAVSLHRPRSRGRAR</sequence>
<evidence type="ECO:0000313" key="2">
    <source>
        <dbReference type="EMBL" id="MBJ7609104.1"/>
    </source>
</evidence>